<keyword evidence="2" id="KW-0433">Leucine-rich repeat</keyword>
<comment type="catalytic activity">
    <reaction evidence="10">
        <text>NAD(+) + H2O = ADP-D-ribose + nicotinamide + H(+)</text>
        <dbReference type="Rhea" id="RHEA:16301"/>
        <dbReference type="ChEBI" id="CHEBI:15377"/>
        <dbReference type="ChEBI" id="CHEBI:15378"/>
        <dbReference type="ChEBI" id="CHEBI:17154"/>
        <dbReference type="ChEBI" id="CHEBI:57540"/>
        <dbReference type="ChEBI" id="CHEBI:57967"/>
        <dbReference type="EC" id="3.2.2.6"/>
    </reaction>
    <physiologicalReaction direction="left-to-right" evidence="10">
        <dbReference type="Rhea" id="RHEA:16302"/>
    </physiologicalReaction>
</comment>
<dbReference type="Pfam" id="PF23282">
    <property type="entry name" value="WHD_ROQ1"/>
    <property type="match status" value="1"/>
</dbReference>
<feature type="domain" description="GRF-type" evidence="13">
    <location>
        <begin position="1172"/>
        <end position="1215"/>
    </location>
</feature>
<dbReference type="SUPFAM" id="SSF52540">
    <property type="entry name" value="P-loop containing nucleoside triphosphate hydrolases"/>
    <property type="match status" value="1"/>
</dbReference>
<evidence type="ECO:0000256" key="2">
    <source>
        <dbReference type="ARBA" id="ARBA00022614"/>
    </source>
</evidence>
<accession>A0AAN7I988</accession>
<dbReference type="PROSITE" id="PS51999">
    <property type="entry name" value="ZF_GRF"/>
    <property type="match status" value="1"/>
</dbReference>
<evidence type="ECO:0000256" key="7">
    <source>
        <dbReference type="ARBA" id="ARBA00022821"/>
    </source>
</evidence>
<evidence type="ECO:0000256" key="9">
    <source>
        <dbReference type="ARBA" id="ARBA00023027"/>
    </source>
</evidence>
<dbReference type="GO" id="GO:0006952">
    <property type="term" value="P:defense response"/>
    <property type="evidence" value="ECO:0007669"/>
    <property type="project" value="UniProtKB-KW"/>
</dbReference>
<evidence type="ECO:0000256" key="10">
    <source>
        <dbReference type="ARBA" id="ARBA00047304"/>
    </source>
</evidence>
<dbReference type="Pfam" id="PF06839">
    <property type="entry name" value="Zn_ribbon_GRF"/>
    <property type="match status" value="1"/>
</dbReference>
<dbReference type="EMBL" id="JAXUIC010000011">
    <property type="protein sequence ID" value="KAK4564768.1"/>
    <property type="molecule type" value="Genomic_DNA"/>
</dbReference>
<evidence type="ECO:0000313" key="15">
    <source>
        <dbReference type="Proteomes" id="UP001324115"/>
    </source>
</evidence>
<dbReference type="InterPro" id="IPR000157">
    <property type="entry name" value="TIR_dom"/>
</dbReference>
<evidence type="ECO:0000259" key="12">
    <source>
        <dbReference type="PROSITE" id="PS50104"/>
    </source>
</evidence>
<dbReference type="InterPro" id="IPR010666">
    <property type="entry name" value="Znf_GRF"/>
</dbReference>
<gene>
    <name evidence="14" type="ORF">RGQ29_006726</name>
</gene>
<name>A0AAN7I988_QUERU</name>
<dbReference type="FunFam" id="3.40.50.10140:FF:000007">
    <property type="entry name" value="Disease resistance protein (TIR-NBS-LRR class)"/>
    <property type="match status" value="1"/>
</dbReference>
<keyword evidence="4" id="KW-0677">Repeat</keyword>
<evidence type="ECO:0000256" key="3">
    <source>
        <dbReference type="ARBA" id="ARBA00022723"/>
    </source>
</evidence>
<dbReference type="GO" id="GO:0061809">
    <property type="term" value="F:NAD+ nucleosidase activity, cyclic ADP-ribose generating"/>
    <property type="evidence" value="ECO:0007669"/>
    <property type="project" value="UniProtKB-EC"/>
</dbReference>
<organism evidence="14 15">
    <name type="scientific">Quercus rubra</name>
    <name type="common">Northern red oak</name>
    <name type="synonym">Quercus borealis</name>
    <dbReference type="NCBI Taxonomy" id="3512"/>
    <lineage>
        <taxon>Eukaryota</taxon>
        <taxon>Viridiplantae</taxon>
        <taxon>Streptophyta</taxon>
        <taxon>Embryophyta</taxon>
        <taxon>Tracheophyta</taxon>
        <taxon>Spermatophyta</taxon>
        <taxon>Magnoliopsida</taxon>
        <taxon>eudicotyledons</taxon>
        <taxon>Gunneridae</taxon>
        <taxon>Pentapetalae</taxon>
        <taxon>rosids</taxon>
        <taxon>fabids</taxon>
        <taxon>Fagales</taxon>
        <taxon>Fagaceae</taxon>
        <taxon>Quercus</taxon>
    </lineage>
</organism>
<evidence type="ECO:0000256" key="6">
    <source>
        <dbReference type="ARBA" id="ARBA00022801"/>
    </source>
</evidence>
<dbReference type="SUPFAM" id="SSF52058">
    <property type="entry name" value="L domain-like"/>
    <property type="match status" value="1"/>
</dbReference>
<dbReference type="GO" id="GO:0007165">
    <property type="term" value="P:signal transduction"/>
    <property type="evidence" value="ECO:0007669"/>
    <property type="project" value="InterPro"/>
</dbReference>
<dbReference type="InterPro" id="IPR042197">
    <property type="entry name" value="Apaf_helical"/>
</dbReference>
<dbReference type="SUPFAM" id="SSF46785">
    <property type="entry name" value="Winged helix' DNA-binding domain"/>
    <property type="match status" value="1"/>
</dbReference>
<dbReference type="Gene3D" id="3.80.10.10">
    <property type="entry name" value="Ribonuclease Inhibitor"/>
    <property type="match status" value="2"/>
</dbReference>
<keyword evidence="9" id="KW-0520">NAD</keyword>
<dbReference type="InterPro" id="IPR027417">
    <property type="entry name" value="P-loop_NTPase"/>
</dbReference>
<dbReference type="InterPro" id="IPR058192">
    <property type="entry name" value="WHD_ROQ1-like"/>
</dbReference>
<dbReference type="Pfam" id="PF20160">
    <property type="entry name" value="C-JID"/>
    <property type="match status" value="1"/>
</dbReference>
<comment type="caution">
    <text evidence="14">The sequence shown here is derived from an EMBL/GenBank/DDBJ whole genome shotgun (WGS) entry which is preliminary data.</text>
</comment>
<sequence>MSRQGASTLSPSSSMTSWWKHDVFLSFSGIDTRRSFTDHLLAALKQKSILTFKDDEGLDRGKSILSELLKAIEESRFAVIIFSKNYASSRWCLDELAEIVKCKKEKGLTILPIFYDVDPSDVRKQTGTFGQAFNKHEDKENIKKVETWRDALKEVANLSGWHLQDRHEAEFIEHLVGVISHKLKNPKSSSFTKDLVGINSSVEKLFTLHFGLMNNTCMIGICGMGGLGKTTLARVVYDRFSKHFEASSFIVNIREVSERGDLISLQRQLLEEILEERNIKIWNVDHAVDLIKNRLCRKKVLLVLDDVNQLDQLEKLAGEDSWFGLGSWIIITTRNRHLLVQHGVHNIYEPNVLNREDALKLFCLKAFKNENPKDGYKQLSQDIVHYASGLPLALVTLGSFLFGRTMEQWQSALVNFKKIPHENIFHILKISYDGLDEVSKEIFLDIACFFRGKMEERVIEILKYCGFDVRIVIEVLVEKSLITRENKILCMHDLLQEMGREIVHRESHKELGKRSRLWFYEDLLQLLTKDMATAALQAIVLNHYVWKRQDRNFETFPEAFSKMCNLKLLIIQECLPSSFQPKELLELCLRASKMEYLWKGVKYLDNLKCMDLKYSNELIKTPDFRGVPRLERLNLSWCNKLAEIHPSIRQLSRLIVLDLEYCFSLTDLPSMSSEMESLKILNLCGCSKIRKIPEFKGIMRSLSELHLDKTAIKKLPSSIECLTALTLLSLRYCQYLTCLPHNKDSLKSLEKLLVIGCSILNDVPEHLRKCLEHDFSPTAFRQPLYRNSFETLSGLQALTYFNPEGCKNISKIRLPILKTAYSDMWHTLKEPSSIIGKLPMLEELYLKGYNEHMLDQLGLGSQNIMTTTNEHLLVKHGVHKTYMNAEDCYSLEPSPALHGQSSLSQPWSQWTQYNESSIGVTFTILNRYLQGLRFPINGYETSSERKEDGFGIPFQIIIPGYEIPWWITHQRSGNSISIELPPNWCNTKWMGFALCASLDASYSHISVEEFGLGETFGLKARVIALGDTPQSYYATEISFSTKIVARHIWLLHLPCDDWFATARSGEFNQIEVVFESSKPGLFVRKCGLSLVYKQDVEMFTQTICSSNRITFEGCDGSHDEFDNLWRNCDDYNENEPSAICCSSEEIESCISSVNGKQILYPSNISVSHQKNCYCPARAPLKTIFTTHENFGRRFWSCGKIKQNVNCGFFEWEDPEMCSHERRVICELQERLEKIDRDKVDQDELVMLREKERMLRIEQNKLKKLLVVRHKENKNLRIALLFSGIALLFSWMKKSTIT</sequence>
<dbReference type="GO" id="GO:0008270">
    <property type="term" value="F:zinc ion binding"/>
    <property type="evidence" value="ECO:0007669"/>
    <property type="project" value="UniProtKB-KW"/>
</dbReference>
<evidence type="ECO:0000313" key="14">
    <source>
        <dbReference type="EMBL" id="KAK4564768.1"/>
    </source>
</evidence>
<evidence type="ECO:0000256" key="11">
    <source>
        <dbReference type="PROSITE-ProRule" id="PRU01343"/>
    </source>
</evidence>
<dbReference type="InterPro" id="IPR044974">
    <property type="entry name" value="Disease_R_plants"/>
</dbReference>
<keyword evidence="6" id="KW-0378">Hydrolase</keyword>
<reference evidence="14 15" key="1">
    <citation type="journal article" date="2023" name="G3 (Bethesda)">
        <title>A haplotype-resolved chromosome-scale genome for Quercus rubra L. provides insights into the genetics of adaptive traits for red oak species.</title>
        <authorList>
            <person name="Kapoor B."/>
            <person name="Jenkins J."/>
            <person name="Schmutz J."/>
            <person name="Zhebentyayeva T."/>
            <person name="Kuelheim C."/>
            <person name="Coggeshall M."/>
            <person name="Heim C."/>
            <person name="Lasky J.R."/>
            <person name="Leites L."/>
            <person name="Islam-Faridi N."/>
            <person name="Romero-Severson J."/>
            <person name="DeLeo V.L."/>
            <person name="Lucas S.M."/>
            <person name="Lazic D."/>
            <person name="Gailing O."/>
            <person name="Carlson J."/>
            <person name="Staton M."/>
        </authorList>
    </citation>
    <scope>NUCLEOTIDE SEQUENCE [LARGE SCALE GENOMIC DNA]</scope>
    <source>
        <strain evidence="14">Pseudo-F2</strain>
    </source>
</reference>
<dbReference type="Proteomes" id="UP001324115">
    <property type="component" value="Unassembled WGS sequence"/>
</dbReference>
<dbReference type="Gene3D" id="1.10.8.430">
    <property type="entry name" value="Helical domain of apoptotic protease-activating factors"/>
    <property type="match status" value="1"/>
</dbReference>
<keyword evidence="15" id="KW-1185">Reference proteome</keyword>
<keyword evidence="5 11" id="KW-0863">Zinc-finger</keyword>
<keyword evidence="3" id="KW-0479">Metal-binding</keyword>
<evidence type="ECO:0000259" key="13">
    <source>
        <dbReference type="PROSITE" id="PS51999"/>
    </source>
</evidence>
<dbReference type="InterPro" id="IPR035897">
    <property type="entry name" value="Toll_tir_struct_dom_sf"/>
</dbReference>
<dbReference type="PANTHER" id="PTHR11017">
    <property type="entry name" value="LEUCINE-RICH REPEAT-CONTAINING PROTEIN"/>
    <property type="match status" value="1"/>
</dbReference>
<dbReference type="PROSITE" id="PS50104">
    <property type="entry name" value="TIR"/>
    <property type="match status" value="1"/>
</dbReference>
<evidence type="ECO:0000256" key="8">
    <source>
        <dbReference type="ARBA" id="ARBA00022833"/>
    </source>
</evidence>
<dbReference type="Gene3D" id="3.40.50.300">
    <property type="entry name" value="P-loop containing nucleotide triphosphate hydrolases"/>
    <property type="match status" value="1"/>
</dbReference>
<dbReference type="InterPro" id="IPR045344">
    <property type="entry name" value="C-JID"/>
</dbReference>
<dbReference type="PANTHER" id="PTHR11017:SF573">
    <property type="entry name" value="ADP-RIBOSYL CYCLASE_CYCLIC ADP-RIBOSE HYDROLASE"/>
    <property type="match status" value="1"/>
</dbReference>
<dbReference type="InterPro" id="IPR002182">
    <property type="entry name" value="NB-ARC"/>
</dbReference>
<dbReference type="InterPro" id="IPR036390">
    <property type="entry name" value="WH_DNA-bd_sf"/>
</dbReference>
<dbReference type="InterPro" id="IPR032675">
    <property type="entry name" value="LRR_dom_sf"/>
</dbReference>
<feature type="domain" description="TIR" evidence="12">
    <location>
        <begin position="19"/>
        <end position="183"/>
    </location>
</feature>
<dbReference type="SMART" id="SM00255">
    <property type="entry name" value="TIR"/>
    <property type="match status" value="1"/>
</dbReference>
<evidence type="ECO:0000256" key="1">
    <source>
        <dbReference type="ARBA" id="ARBA00011982"/>
    </source>
</evidence>
<dbReference type="Gene3D" id="3.40.50.10140">
    <property type="entry name" value="Toll/interleukin-1 receptor homology (TIR) domain"/>
    <property type="match status" value="1"/>
</dbReference>
<evidence type="ECO:0000256" key="5">
    <source>
        <dbReference type="ARBA" id="ARBA00022771"/>
    </source>
</evidence>
<proteinExistence type="predicted"/>
<dbReference type="SUPFAM" id="SSF52200">
    <property type="entry name" value="Toll/Interleukin receptor TIR domain"/>
    <property type="match status" value="1"/>
</dbReference>
<dbReference type="FunFam" id="1.10.8.430:FF:000002">
    <property type="entry name" value="Disease resistance protein (TIR-NBS-LRR class)"/>
    <property type="match status" value="1"/>
</dbReference>
<dbReference type="EC" id="3.2.2.6" evidence="1"/>
<keyword evidence="7" id="KW-0611">Plant defense</keyword>
<evidence type="ECO:0000256" key="4">
    <source>
        <dbReference type="ARBA" id="ARBA00022737"/>
    </source>
</evidence>
<dbReference type="Pfam" id="PF01582">
    <property type="entry name" value="TIR"/>
    <property type="match status" value="1"/>
</dbReference>
<dbReference type="PRINTS" id="PR00364">
    <property type="entry name" value="DISEASERSIST"/>
</dbReference>
<protein>
    <recommendedName>
        <fullName evidence="1">ADP-ribosyl cyclase/cyclic ADP-ribose hydrolase</fullName>
        <ecNumber evidence="1">3.2.2.6</ecNumber>
    </recommendedName>
</protein>
<dbReference type="GO" id="GO:0043531">
    <property type="term" value="F:ADP binding"/>
    <property type="evidence" value="ECO:0007669"/>
    <property type="project" value="InterPro"/>
</dbReference>
<dbReference type="Pfam" id="PF00931">
    <property type="entry name" value="NB-ARC"/>
    <property type="match status" value="1"/>
</dbReference>
<keyword evidence="8" id="KW-0862">Zinc</keyword>